<dbReference type="InterPro" id="IPR036452">
    <property type="entry name" value="Ribo_hydro-like"/>
</dbReference>
<dbReference type="GO" id="GO:0005829">
    <property type="term" value="C:cytosol"/>
    <property type="evidence" value="ECO:0007669"/>
    <property type="project" value="TreeGrafter"/>
</dbReference>
<organism evidence="6 7">
    <name type="scientific">Cytospora mali</name>
    <name type="common">Apple Valsa canker fungus</name>
    <name type="synonym">Valsa mali</name>
    <dbReference type="NCBI Taxonomy" id="578113"/>
    <lineage>
        <taxon>Eukaryota</taxon>
        <taxon>Fungi</taxon>
        <taxon>Dikarya</taxon>
        <taxon>Ascomycota</taxon>
        <taxon>Pezizomycotina</taxon>
        <taxon>Sordariomycetes</taxon>
        <taxon>Sordariomycetidae</taxon>
        <taxon>Diaporthales</taxon>
        <taxon>Cytosporaceae</taxon>
        <taxon>Cytospora</taxon>
    </lineage>
</organism>
<evidence type="ECO:0000256" key="1">
    <source>
        <dbReference type="ARBA" id="ARBA00009176"/>
    </source>
</evidence>
<dbReference type="Gene3D" id="3.90.245.10">
    <property type="entry name" value="Ribonucleoside hydrolase-like"/>
    <property type="match status" value="1"/>
</dbReference>
<dbReference type="InterPro" id="IPR023186">
    <property type="entry name" value="IUNH"/>
</dbReference>
<dbReference type="GO" id="GO:0006152">
    <property type="term" value="P:purine nucleoside catabolic process"/>
    <property type="evidence" value="ECO:0007669"/>
    <property type="project" value="TreeGrafter"/>
</dbReference>
<evidence type="ECO:0000256" key="3">
    <source>
        <dbReference type="ARBA" id="ARBA00023295"/>
    </source>
</evidence>
<keyword evidence="7" id="KW-1185">Reference proteome</keyword>
<dbReference type="AlphaFoldDB" id="A0A194UUA2"/>
<dbReference type="InterPro" id="IPR001910">
    <property type="entry name" value="Inosine/uridine_hydrolase_dom"/>
</dbReference>
<protein>
    <submittedName>
        <fullName evidence="6">Uridine nucleosidase 2</fullName>
    </submittedName>
</protein>
<evidence type="ECO:0000313" key="6">
    <source>
        <dbReference type="EMBL" id="KUI55194.1"/>
    </source>
</evidence>
<evidence type="ECO:0000256" key="2">
    <source>
        <dbReference type="ARBA" id="ARBA00022801"/>
    </source>
</evidence>
<dbReference type="EMBL" id="KN714678">
    <property type="protein sequence ID" value="KUI55194.1"/>
    <property type="molecule type" value="Genomic_DNA"/>
</dbReference>
<accession>A0A194UUA2</accession>
<dbReference type="Pfam" id="PF01156">
    <property type="entry name" value="IU_nuc_hydro"/>
    <property type="match status" value="1"/>
</dbReference>
<evidence type="ECO:0000259" key="5">
    <source>
        <dbReference type="Pfam" id="PF01156"/>
    </source>
</evidence>
<feature type="compositionally biased region" description="Pro residues" evidence="4">
    <location>
        <begin position="330"/>
        <end position="339"/>
    </location>
</feature>
<dbReference type="OrthoDB" id="371463at2759"/>
<dbReference type="STRING" id="694573.A0A194UUA2"/>
<dbReference type="Proteomes" id="UP000078576">
    <property type="component" value="Unassembled WGS sequence"/>
</dbReference>
<proteinExistence type="inferred from homology"/>
<keyword evidence="2" id="KW-0378">Hydrolase</keyword>
<dbReference type="PANTHER" id="PTHR12304">
    <property type="entry name" value="INOSINE-URIDINE PREFERRING NUCLEOSIDE HYDROLASE"/>
    <property type="match status" value="1"/>
</dbReference>
<feature type="region of interest" description="Disordered" evidence="4">
    <location>
        <begin position="298"/>
        <end position="365"/>
    </location>
</feature>
<dbReference type="SUPFAM" id="SSF53590">
    <property type="entry name" value="Nucleoside hydrolase"/>
    <property type="match status" value="1"/>
</dbReference>
<evidence type="ECO:0000313" key="7">
    <source>
        <dbReference type="Proteomes" id="UP000078576"/>
    </source>
</evidence>
<evidence type="ECO:0000256" key="4">
    <source>
        <dbReference type="SAM" id="MobiDB-lite"/>
    </source>
</evidence>
<dbReference type="PANTHER" id="PTHR12304:SF4">
    <property type="entry name" value="URIDINE NUCLEOSIDASE"/>
    <property type="match status" value="1"/>
</dbReference>
<feature type="region of interest" description="Disordered" evidence="4">
    <location>
        <begin position="252"/>
        <end position="275"/>
    </location>
</feature>
<keyword evidence="3" id="KW-0326">Glycosidase</keyword>
<feature type="domain" description="Inosine/uridine-preferring nucleoside hydrolase" evidence="5">
    <location>
        <begin position="6"/>
        <end position="94"/>
    </location>
</feature>
<name>A0A194UUA2_CYTMA</name>
<comment type="similarity">
    <text evidence="1">Belongs to the IUNH family.</text>
</comment>
<sequence length="365" mass="40639">MPSIPVLIDTDPGIDDSVAILFALLSPNLSIEAITTVSGSLTADICSRNARKVLDLSSNPRAKEITVSRGPLAPICRPYPKDPFSHGADGLGELGLKDSLLKERVWGGVIDRRIFGYLITYHSPPSPPLSQLQFSSSSHKSPANGLDPVLTQDWSPVKLLEEYDPNNLEEVSRPYAYVADHVQRIDSSCSVAEEIAKYEQQVRSKPDAAMKGPNGEWETAKRPGWFGQLRDQLQRDEEIKWYVVVNGDEERAWPVDGAGSRPETRAQTVHHERYTHQQITFEDQDRDIEMRRQELRRELGYEESGIGNSVDGTLETKPEVPETESTELPPDSPVPPAAAPRPKTSKTPVKTFKRFFGRLKTGDTS</sequence>
<reference evidence="7" key="1">
    <citation type="submission" date="2014-12" db="EMBL/GenBank/DDBJ databases">
        <title>Genome Sequence of Valsa Canker Pathogens Uncovers a Specific Adaption of Colonization on Woody Bark.</title>
        <authorList>
            <person name="Yin Z."/>
            <person name="Liu H."/>
            <person name="Gao X."/>
            <person name="Li Z."/>
            <person name="Song N."/>
            <person name="Ke X."/>
            <person name="Dai Q."/>
            <person name="Wu Y."/>
            <person name="Sun Y."/>
            <person name="Xu J.-R."/>
            <person name="Kang Z.K."/>
            <person name="Wang L."/>
            <person name="Huang L."/>
        </authorList>
    </citation>
    <scope>NUCLEOTIDE SEQUENCE [LARGE SCALE GENOMIC DNA]</scope>
    <source>
        <strain evidence="7">SXYL134</strain>
    </source>
</reference>
<gene>
    <name evidence="6" type="ORF">VP1G_02501</name>
</gene>
<dbReference type="GO" id="GO:0008477">
    <property type="term" value="F:purine nucleosidase activity"/>
    <property type="evidence" value="ECO:0007669"/>
    <property type="project" value="TreeGrafter"/>
</dbReference>